<dbReference type="InterPro" id="IPR014154">
    <property type="entry name" value="CodY"/>
</dbReference>
<dbReference type="InterPro" id="IPR036390">
    <property type="entry name" value="WH_DNA-bd_sf"/>
</dbReference>
<proteinExistence type="inferred from homology"/>
<dbReference type="GO" id="GO:0005525">
    <property type="term" value="F:GTP binding"/>
    <property type="evidence" value="ECO:0007669"/>
    <property type="project" value="InterPro"/>
</dbReference>
<accession>A0A4R6Q6R0</accession>
<protein>
    <recommendedName>
        <fullName evidence="6 7">Global transcriptional regulator CodY</fullName>
    </recommendedName>
</protein>
<dbReference type="InterPro" id="IPR010312">
    <property type="entry name" value="Transc_reg_CodY_N"/>
</dbReference>
<comment type="subcellular location">
    <subcellularLocation>
        <location evidence="7">Cytoplasm</location>
    </subcellularLocation>
</comment>
<keyword evidence="11" id="KW-1185">Reference proteome</keyword>
<dbReference type="InterPro" id="IPR013198">
    <property type="entry name" value="GTP_trans_reg_CodY_C"/>
</dbReference>
<dbReference type="PANTHER" id="PTHR40062">
    <property type="entry name" value="GTP-SENSING TRANSCRIPTIONAL PLEIOTROPIC REPRESSOR CODY"/>
    <property type="match status" value="1"/>
</dbReference>
<feature type="domain" description="Global transcriptional regulator CodY C-terminal" evidence="9">
    <location>
        <begin position="198"/>
        <end position="254"/>
    </location>
</feature>
<dbReference type="SUPFAM" id="SSF55781">
    <property type="entry name" value="GAF domain-like"/>
    <property type="match status" value="1"/>
</dbReference>
<dbReference type="Gene3D" id="1.10.10.10">
    <property type="entry name" value="Winged helix-like DNA-binding domain superfamily/Winged helix DNA-binding domain"/>
    <property type="match status" value="1"/>
</dbReference>
<feature type="region of interest" description="GAF domain" evidence="7">
    <location>
        <begin position="1"/>
        <end position="155"/>
    </location>
</feature>
<dbReference type="RefSeq" id="WP_133528227.1">
    <property type="nucleotide sequence ID" value="NZ_SNXO01000012.1"/>
</dbReference>
<evidence type="ECO:0000259" key="8">
    <source>
        <dbReference type="Pfam" id="PF06018"/>
    </source>
</evidence>
<evidence type="ECO:0000256" key="4">
    <source>
        <dbReference type="ARBA" id="ARBA00023125"/>
    </source>
</evidence>
<keyword evidence="3 7" id="KW-0805">Transcription regulation</keyword>
<dbReference type="NCBIfam" id="NF003170">
    <property type="entry name" value="PRK04158.1"/>
    <property type="match status" value="1"/>
</dbReference>
<dbReference type="GO" id="GO:0005737">
    <property type="term" value="C:cytoplasm"/>
    <property type="evidence" value="ECO:0007669"/>
    <property type="project" value="UniProtKB-SubCell"/>
</dbReference>
<evidence type="ECO:0000256" key="6">
    <source>
        <dbReference type="ARBA" id="ARBA00034538"/>
    </source>
</evidence>
<dbReference type="AlphaFoldDB" id="A0A4R6Q6R0"/>
<keyword evidence="5 7" id="KW-0804">Transcription</keyword>
<evidence type="ECO:0000256" key="1">
    <source>
        <dbReference type="ARBA" id="ARBA00022490"/>
    </source>
</evidence>
<dbReference type="InterPro" id="IPR036388">
    <property type="entry name" value="WH-like_DNA-bd_sf"/>
</dbReference>
<keyword evidence="4 7" id="KW-0238">DNA-binding</keyword>
<feature type="DNA-binding region" description="H-T-H motif" evidence="7">
    <location>
        <begin position="203"/>
        <end position="222"/>
    </location>
</feature>
<dbReference type="SUPFAM" id="SSF46785">
    <property type="entry name" value="Winged helix' DNA-binding domain"/>
    <property type="match status" value="1"/>
</dbReference>
<dbReference type="OrthoDB" id="2056at2"/>
<evidence type="ECO:0000313" key="10">
    <source>
        <dbReference type="EMBL" id="TDP57486.1"/>
    </source>
</evidence>
<reference evidence="10 11" key="1">
    <citation type="submission" date="2019-03" db="EMBL/GenBank/DDBJ databases">
        <title>Genomic Encyclopedia of Type Strains, Phase IV (KMG-IV): sequencing the most valuable type-strain genomes for metagenomic binning, comparative biology and taxonomic classification.</title>
        <authorList>
            <person name="Goeker M."/>
        </authorList>
    </citation>
    <scope>NUCLEOTIDE SEQUENCE [LARGE SCALE GENOMIC DNA]</scope>
    <source>
        <strain evidence="10 11">DSM 28287</strain>
    </source>
</reference>
<keyword evidence="2 7" id="KW-0678">Repressor</keyword>
<comment type="caution">
    <text evidence="10">The sequence shown here is derived from an EMBL/GenBank/DDBJ whole genome shotgun (WGS) entry which is preliminary data.</text>
</comment>
<keyword evidence="1 7" id="KW-0963">Cytoplasm</keyword>
<dbReference type="InterPro" id="IPR029016">
    <property type="entry name" value="GAF-like_dom_sf"/>
</dbReference>
<name>A0A4R6Q6R0_9FIRM</name>
<organism evidence="10 11">
    <name type="scientific">Aminicella lysinilytica</name>
    <dbReference type="NCBI Taxonomy" id="433323"/>
    <lineage>
        <taxon>Bacteria</taxon>
        <taxon>Bacillati</taxon>
        <taxon>Bacillota</taxon>
        <taxon>Clostridia</taxon>
        <taxon>Peptostreptococcales</taxon>
        <taxon>Anaerovoracaceae</taxon>
        <taxon>Aminicella</taxon>
    </lineage>
</organism>
<dbReference type="Proteomes" id="UP000295500">
    <property type="component" value="Unassembled WGS sequence"/>
</dbReference>
<gene>
    <name evidence="7" type="primary">codY</name>
    <name evidence="10" type="ORF">EV211_11236</name>
</gene>
<evidence type="ECO:0000256" key="7">
    <source>
        <dbReference type="HAMAP-Rule" id="MF_00621"/>
    </source>
</evidence>
<feature type="domain" description="Global transcriptional regulator CodY N-terminal" evidence="8">
    <location>
        <begin position="4"/>
        <end position="178"/>
    </location>
</feature>
<dbReference type="GO" id="GO:0003700">
    <property type="term" value="F:DNA-binding transcription factor activity"/>
    <property type="evidence" value="ECO:0007669"/>
    <property type="project" value="InterPro"/>
</dbReference>
<dbReference type="Gene3D" id="3.30.450.40">
    <property type="match status" value="1"/>
</dbReference>
<evidence type="ECO:0000256" key="5">
    <source>
        <dbReference type="ARBA" id="ARBA00023163"/>
    </source>
</evidence>
<dbReference type="GO" id="GO:0045892">
    <property type="term" value="P:negative regulation of DNA-templated transcription"/>
    <property type="evidence" value="ECO:0007669"/>
    <property type="project" value="UniProtKB-UniRule"/>
</dbReference>
<comment type="function">
    <text evidence="7">DNA-binding global transcriptional regulator which is involved in the adaptive response to starvation and acts by directly or indirectly controlling the expression of numerous genes in response to nutrient availability. During rapid exponential growth, CodY is highly active and represses genes whose products allow adaptation to nutrient depletion.</text>
</comment>
<dbReference type="Pfam" id="PF08222">
    <property type="entry name" value="HTH_CodY"/>
    <property type="match status" value="1"/>
</dbReference>
<evidence type="ECO:0000259" key="9">
    <source>
        <dbReference type="Pfam" id="PF08222"/>
    </source>
</evidence>
<sequence>MSEKLLTRIRKLNWTLSESASGYVSFDELCDIIGEMLDSNVYIMNKRGKVLAAKYNPGEESPLVVETEGKYMLPSKYNDKFLQITETKENLIYDSIKEFYGEDYKMASKYHVIVPIIFGGERVATLLLARPDRAFDDEDVAICEYGATVIGLEVTKGIALEEEADNREQNAVSMALETLSYSELDAVTKIFAELDGNEGLLVASKVADKSGITRSVIVNALRKLESAGVIESRSLGMKGTRIKITNEFLRGEIEKINI</sequence>
<dbReference type="Pfam" id="PF06018">
    <property type="entry name" value="CodY"/>
    <property type="match status" value="1"/>
</dbReference>
<dbReference type="GO" id="GO:0003677">
    <property type="term" value="F:DNA binding"/>
    <property type="evidence" value="ECO:0007669"/>
    <property type="project" value="UniProtKB-UniRule"/>
</dbReference>
<comment type="similarity">
    <text evidence="7">Belongs to the CodY family.</text>
</comment>
<dbReference type="PANTHER" id="PTHR40062:SF1">
    <property type="entry name" value="GLOBAL TRANSCRIPTIONAL REGULATOR CODY"/>
    <property type="match status" value="1"/>
</dbReference>
<dbReference type="PIRSF" id="PIRSF011572">
    <property type="entry name" value="GTP_sensing_CodY"/>
    <property type="match status" value="1"/>
</dbReference>
<dbReference type="HAMAP" id="MF_00621">
    <property type="entry name" value="HTH_type_CodY"/>
    <property type="match status" value="1"/>
</dbReference>
<evidence type="ECO:0000256" key="2">
    <source>
        <dbReference type="ARBA" id="ARBA00022491"/>
    </source>
</evidence>
<dbReference type="EMBL" id="SNXO01000012">
    <property type="protein sequence ID" value="TDP57486.1"/>
    <property type="molecule type" value="Genomic_DNA"/>
</dbReference>
<evidence type="ECO:0000313" key="11">
    <source>
        <dbReference type="Proteomes" id="UP000295500"/>
    </source>
</evidence>
<evidence type="ECO:0000256" key="3">
    <source>
        <dbReference type="ARBA" id="ARBA00023015"/>
    </source>
</evidence>